<dbReference type="InterPro" id="IPR053144">
    <property type="entry name" value="Acetyltransferase_Butenolide"/>
</dbReference>
<feature type="domain" description="N-acetyltransferase" evidence="1">
    <location>
        <begin position="9"/>
        <end position="142"/>
    </location>
</feature>
<reference evidence="3" key="1">
    <citation type="journal article" date="2019" name="Int. J. Syst. Evol. Microbiol.">
        <title>The Global Catalogue of Microorganisms (GCM) 10K type strain sequencing project: providing services to taxonomists for standard genome sequencing and annotation.</title>
        <authorList>
            <consortium name="The Broad Institute Genomics Platform"/>
            <consortium name="The Broad Institute Genome Sequencing Center for Infectious Disease"/>
            <person name="Wu L."/>
            <person name="Ma J."/>
        </authorList>
    </citation>
    <scope>NUCLEOTIDE SEQUENCE [LARGE SCALE GENOMIC DNA]</scope>
    <source>
        <strain evidence="3">NBRC 104970</strain>
    </source>
</reference>
<dbReference type="InterPro" id="IPR000182">
    <property type="entry name" value="GNAT_dom"/>
</dbReference>
<organism evidence="2 3">
    <name type="scientific">Chitiniphilus shinanonensis</name>
    <dbReference type="NCBI Taxonomy" id="553088"/>
    <lineage>
        <taxon>Bacteria</taxon>
        <taxon>Pseudomonadati</taxon>
        <taxon>Pseudomonadota</taxon>
        <taxon>Betaproteobacteria</taxon>
        <taxon>Neisseriales</taxon>
        <taxon>Chitinibacteraceae</taxon>
        <taxon>Chitiniphilus</taxon>
    </lineage>
</organism>
<dbReference type="PANTHER" id="PTHR43233">
    <property type="entry name" value="FAMILY N-ACETYLTRANSFERASE, PUTATIVE (AFU_ORTHOLOGUE AFUA_6G03350)-RELATED"/>
    <property type="match status" value="1"/>
</dbReference>
<dbReference type="Proteomes" id="UP001156836">
    <property type="component" value="Unassembled WGS sequence"/>
</dbReference>
<protein>
    <submittedName>
        <fullName evidence="2">AttT protein</fullName>
    </submittedName>
</protein>
<gene>
    <name evidence="2" type="primary">attT</name>
    <name evidence="2" type="ORF">GCM10007860_29430</name>
</gene>
<dbReference type="Pfam" id="PF13508">
    <property type="entry name" value="Acetyltransf_7"/>
    <property type="match status" value="1"/>
</dbReference>
<evidence type="ECO:0000313" key="3">
    <source>
        <dbReference type="Proteomes" id="UP001156836"/>
    </source>
</evidence>
<keyword evidence="3" id="KW-1185">Reference proteome</keyword>
<dbReference type="InterPro" id="IPR016181">
    <property type="entry name" value="Acyl_CoA_acyltransferase"/>
</dbReference>
<evidence type="ECO:0000313" key="2">
    <source>
        <dbReference type="EMBL" id="GLS05786.1"/>
    </source>
</evidence>
<comment type="caution">
    <text evidence="2">The sequence shown here is derived from an EMBL/GenBank/DDBJ whole genome shotgun (WGS) entry which is preliminary data.</text>
</comment>
<accession>A0ABQ6BZ25</accession>
<dbReference type="PROSITE" id="PS51186">
    <property type="entry name" value="GNAT"/>
    <property type="match status" value="1"/>
</dbReference>
<dbReference type="CDD" id="cd04301">
    <property type="entry name" value="NAT_SF"/>
    <property type="match status" value="1"/>
</dbReference>
<dbReference type="PANTHER" id="PTHR43233:SF1">
    <property type="entry name" value="FAMILY N-ACETYLTRANSFERASE, PUTATIVE (AFU_ORTHOLOGUE AFUA_6G03350)-RELATED"/>
    <property type="match status" value="1"/>
</dbReference>
<sequence length="142" mass="15422">MSHAAPDAYRIREEIPSIEHYIAIRLAAGLSRKSEQAAAIGLRNGLYSVVAYRGDQPIGLGRVIGDGGCFFEIVDIAVLPAHQQQGVGDLIMRALMAHIHRHAPPTAYVSLMADHGTPGFYARYGFQPSLPPDRAGMFLRIA</sequence>
<dbReference type="RefSeq" id="WP_018749495.1">
    <property type="nucleotide sequence ID" value="NZ_BSOZ01000065.1"/>
</dbReference>
<dbReference type="SUPFAM" id="SSF55729">
    <property type="entry name" value="Acyl-CoA N-acyltransferases (Nat)"/>
    <property type="match status" value="1"/>
</dbReference>
<proteinExistence type="predicted"/>
<dbReference type="EMBL" id="BSOZ01000065">
    <property type="protein sequence ID" value="GLS05786.1"/>
    <property type="molecule type" value="Genomic_DNA"/>
</dbReference>
<name>A0ABQ6BZ25_9NEIS</name>
<dbReference type="Gene3D" id="3.40.630.30">
    <property type="match status" value="1"/>
</dbReference>
<evidence type="ECO:0000259" key="1">
    <source>
        <dbReference type="PROSITE" id="PS51186"/>
    </source>
</evidence>